<evidence type="ECO:0000313" key="13">
    <source>
        <dbReference type="Proteomes" id="UP000565441"/>
    </source>
</evidence>
<reference evidence="12 13" key="1">
    <citation type="journal article" date="2020" name="ISME J.">
        <title>Uncovering the hidden diversity of litter-decomposition mechanisms in mushroom-forming fungi.</title>
        <authorList>
            <person name="Floudas D."/>
            <person name="Bentzer J."/>
            <person name="Ahren D."/>
            <person name="Johansson T."/>
            <person name="Persson P."/>
            <person name="Tunlid A."/>
        </authorList>
    </citation>
    <scope>NUCLEOTIDE SEQUENCE [LARGE SCALE GENOMIC DNA]</scope>
    <source>
        <strain evidence="12 13">CBS 661.87</strain>
    </source>
</reference>
<evidence type="ECO:0000256" key="8">
    <source>
        <dbReference type="ARBA" id="ARBA00043067"/>
    </source>
</evidence>
<dbReference type="Proteomes" id="UP000565441">
    <property type="component" value="Unassembled WGS sequence"/>
</dbReference>
<dbReference type="InterPro" id="IPR036047">
    <property type="entry name" value="F-box-like_dom_sf"/>
</dbReference>
<dbReference type="CDD" id="cd01926">
    <property type="entry name" value="cyclophilin_ABH_like"/>
    <property type="match status" value="1"/>
</dbReference>
<evidence type="ECO:0000256" key="9">
    <source>
        <dbReference type="ARBA" id="ARBA00081826"/>
    </source>
</evidence>
<comment type="similarity">
    <text evidence="7">Belongs to the cyclophilin-type PPIase family. PPIase A subfamily.</text>
</comment>
<evidence type="ECO:0000259" key="11">
    <source>
        <dbReference type="PROSITE" id="PS50072"/>
    </source>
</evidence>
<accession>A0A8H5H798</accession>
<name>A0A8H5H798_9AGAR</name>
<dbReference type="PROSITE" id="PS50072">
    <property type="entry name" value="CSA_PPIASE_2"/>
    <property type="match status" value="1"/>
</dbReference>
<evidence type="ECO:0000256" key="4">
    <source>
        <dbReference type="ARBA" id="ARBA00023110"/>
    </source>
</evidence>
<feature type="compositionally biased region" description="Polar residues" evidence="10">
    <location>
        <begin position="754"/>
        <end position="763"/>
    </location>
</feature>
<gene>
    <name evidence="12" type="ORF">D9615_007507</name>
</gene>
<dbReference type="EC" id="5.2.1.8" evidence="2"/>
<keyword evidence="13" id="KW-1185">Reference proteome</keyword>
<feature type="compositionally biased region" description="Basic and acidic residues" evidence="10">
    <location>
        <begin position="764"/>
        <end position="774"/>
    </location>
</feature>
<evidence type="ECO:0000256" key="3">
    <source>
        <dbReference type="ARBA" id="ARBA00021047"/>
    </source>
</evidence>
<protein>
    <recommendedName>
        <fullName evidence="3">Peptidyl-prolyl cis-trans isomerase</fullName>
        <ecNumber evidence="2">5.2.1.8</ecNumber>
    </recommendedName>
    <alternativeName>
        <fullName evidence="9">Cyclophilin</fullName>
    </alternativeName>
    <alternativeName>
        <fullName evidence="8">Cyclosporin A-binding protein</fullName>
    </alternativeName>
    <alternativeName>
        <fullName evidence="6">Rotamase</fullName>
    </alternativeName>
</protein>
<dbReference type="EMBL" id="JAACJP010000021">
    <property type="protein sequence ID" value="KAF5378058.1"/>
    <property type="molecule type" value="Genomic_DNA"/>
</dbReference>
<dbReference type="InterPro" id="IPR002130">
    <property type="entry name" value="Cyclophilin-type_PPIase_dom"/>
</dbReference>
<dbReference type="PANTHER" id="PTHR11071:SF561">
    <property type="entry name" value="PEPTIDYL-PROLYL CIS-TRANS ISOMERASE D-RELATED"/>
    <property type="match status" value="1"/>
</dbReference>
<dbReference type="GO" id="GO:0006457">
    <property type="term" value="P:protein folding"/>
    <property type="evidence" value="ECO:0007669"/>
    <property type="project" value="InterPro"/>
</dbReference>
<feature type="domain" description="PPIase cyclophilin-type" evidence="11">
    <location>
        <begin position="93"/>
        <end position="245"/>
    </location>
</feature>
<comment type="caution">
    <text evidence="12">The sequence shown here is derived from an EMBL/GenBank/DDBJ whole genome shotgun (WGS) entry which is preliminary data.</text>
</comment>
<evidence type="ECO:0000256" key="2">
    <source>
        <dbReference type="ARBA" id="ARBA00013194"/>
    </source>
</evidence>
<dbReference type="GO" id="GO:0016018">
    <property type="term" value="F:cyclosporin A binding"/>
    <property type="evidence" value="ECO:0007669"/>
    <property type="project" value="TreeGrafter"/>
</dbReference>
<evidence type="ECO:0000313" key="12">
    <source>
        <dbReference type="EMBL" id="KAF5378058.1"/>
    </source>
</evidence>
<dbReference type="PANTHER" id="PTHR11071">
    <property type="entry name" value="PEPTIDYL-PROLYL CIS-TRANS ISOMERASE"/>
    <property type="match status" value="1"/>
</dbReference>
<feature type="compositionally biased region" description="Acidic residues" evidence="10">
    <location>
        <begin position="608"/>
        <end position="636"/>
    </location>
</feature>
<dbReference type="Gene3D" id="2.40.100.10">
    <property type="entry name" value="Cyclophilin-like"/>
    <property type="match status" value="1"/>
</dbReference>
<dbReference type="PROSITE" id="PS00170">
    <property type="entry name" value="CSA_PPIASE_1"/>
    <property type="match status" value="1"/>
</dbReference>
<feature type="region of interest" description="Disordered" evidence="10">
    <location>
        <begin position="752"/>
        <end position="774"/>
    </location>
</feature>
<evidence type="ECO:0000256" key="1">
    <source>
        <dbReference type="ARBA" id="ARBA00000971"/>
    </source>
</evidence>
<keyword evidence="4" id="KW-0697">Rotamase</keyword>
<dbReference type="PRINTS" id="PR00153">
    <property type="entry name" value="CSAPPISMRASE"/>
</dbReference>
<proteinExistence type="inferred from homology"/>
<evidence type="ECO:0000256" key="7">
    <source>
        <dbReference type="ARBA" id="ARBA00037940"/>
    </source>
</evidence>
<dbReference type="SUPFAM" id="SSF81383">
    <property type="entry name" value="F-box domain"/>
    <property type="match status" value="1"/>
</dbReference>
<dbReference type="InterPro" id="IPR029000">
    <property type="entry name" value="Cyclophilin-like_dom_sf"/>
</dbReference>
<organism evidence="12 13">
    <name type="scientific">Tricholomella constricta</name>
    <dbReference type="NCBI Taxonomy" id="117010"/>
    <lineage>
        <taxon>Eukaryota</taxon>
        <taxon>Fungi</taxon>
        <taxon>Dikarya</taxon>
        <taxon>Basidiomycota</taxon>
        <taxon>Agaricomycotina</taxon>
        <taxon>Agaricomycetes</taxon>
        <taxon>Agaricomycetidae</taxon>
        <taxon>Agaricales</taxon>
        <taxon>Tricholomatineae</taxon>
        <taxon>Lyophyllaceae</taxon>
        <taxon>Tricholomella</taxon>
    </lineage>
</organism>
<evidence type="ECO:0000256" key="5">
    <source>
        <dbReference type="ARBA" id="ARBA00023235"/>
    </source>
</evidence>
<dbReference type="Pfam" id="PF00160">
    <property type="entry name" value="Pro_isomerase"/>
    <property type="match status" value="1"/>
</dbReference>
<evidence type="ECO:0000256" key="10">
    <source>
        <dbReference type="SAM" id="MobiDB-lite"/>
    </source>
</evidence>
<keyword evidence="5" id="KW-0413">Isomerase</keyword>
<sequence>MNRIGRTVGRRGEFRPLLPPFVMDEADLRPYLFGRRSPIEKPWYKRNKEFARAQSKEKPLLRHIEDAVRNNRHYESETEGHKIHDLGVCWKDYFDVAIGAKPAGRIVFKLYDDIVPKTTRNFRELATGQHGFGFAESGFHRIIPNFMLQGGDFTRHNGTGGKSIYGDKFADENFKIRHTKAGLLSMANAGPNTNGSQFFITTAVTSWLDGKHVVFGEVVEGMDVVKAIEAKGTQGVLPEPSTSIVALKRFLDHDNLAMTLTTMVSPPSQPTSKIFALPTELLEETLVTVAAGGFPGAIAAFGRTCRYFHHLVYRSTDHHLWREIFLTTFDDPRPVLRRLRDATQQGPTGNWSCDVDIAVDWAEEFMARMDAARMFRKHRDLMPERIDMFSVAQETDEIPFTLTKSLETILHVLETMSPFPDHNTESMCKLPKFPPIMWLHPETPFPPGFTSRSAAWVGEVLQHGHPPALIKRYLLLGHQPSEPLKAAGDTYWEISEEGRLFHKLVLHTGFIPAPSTDIEDWESPSNHLDIVSRKALQSEDDQATAAREVARSKVYNLKYLRPERSWGPFLPANGMPPDTPAKRRAPFPNFEQELSRYMLNVGSLLVDEETSSNTSEDADFVPGEEADTENTEDSDAGSDGGGGDEHEVGFMFGYRRLDPKFVAPKPHQVFPDYTFLAAVRLLIETNLQHRMMMDEVNVTWSDPQTIDPSMYKISDALACLDFARMGGAPAFWDQSWVLEKPESEVPGFEAEIANSRSESGSSNQDRKGKGKARQEVEGWDWAGVTGQWIGDDLCETIRLFPMTLRVAGYSKPPQPDPDEMASREVENLVWKLPVIHIEGEARGSDVDSDSIVRKVKGTVRMIRDGAVRWSLTSSFPDEQAPEWSTEGIQIGSIGSAVVPALIH</sequence>
<evidence type="ECO:0000256" key="6">
    <source>
        <dbReference type="ARBA" id="ARBA00029569"/>
    </source>
</evidence>
<dbReference type="OrthoDB" id="3226064at2759"/>
<dbReference type="GO" id="GO:0005737">
    <property type="term" value="C:cytoplasm"/>
    <property type="evidence" value="ECO:0007669"/>
    <property type="project" value="TreeGrafter"/>
</dbReference>
<dbReference type="InterPro" id="IPR020892">
    <property type="entry name" value="Cyclophilin-type_PPIase_CS"/>
</dbReference>
<feature type="region of interest" description="Disordered" evidence="10">
    <location>
        <begin position="608"/>
        <end position="644"/>
    </location>
</feature>
<dbReference type="AlphaFoldDB" id="A0A8H5H798"/>
<dbReference type="FunFam" id="2.40.100.10:FF:000013">
    <property type="entry name" value="Peptidyl-prolyl cis-trans isomerase"/>
    <property type="match status" value="1"/>
</dbReference>
<dbReference type="SUPFAM" id="SSF50891">
    <property type="entry name" value="Cyclophilin-like"/>
    <property type="match status" value="1"/>
</dbReference>
<dbReference type="GO" id="GO:0003755">
    <property type="term" value="F:peptidyl-prolyl cis-trans isomerase activity"/>
    <property type="evidence" value="ECO:0007669"/>
    <property type="project" value="UniProtKB-KW"/>
</dbReference>
<comment type="catalytic activity">
    <reaction evidence="1">
        <text>[protein]-peptidylproline (omega=180) = [protein]-peptidylproline (omega=0)</text>
        <dbReference type="Rhea" id="RHEA:16237"/>
        <dbReference type="Rhea" id="RHEA-COMP:10747"/>
        <dbReference type="Rhea" id="RHEA-COMP:10748"/>
        <dbReference type="ChEBI" id="CHEBI:83833"/>
        <dbReference type="ChEBI" id="CHEBI:83834"/>
        <dbReference type="EC" id="5.2.1.8"/>
    </reaction>
</comment>